<dbReference type="Proteomes" id="UP001213972">
    <property type="component" value="Chromosome"/>
</dbReference>
<protein>
    <recommendedName>
        <fullName evidence="3">Carboxypeptidase regulatory-like domain-containing protein</fullName>
    </recommendedName>
</protein>
<accession>A0AAJ5W2S0</accession>
<reference evidence="1" key="1">
    <citation type="submission" date="2023-03" db="EMBL/GenBank/DDBJ databases">
        <title>Andean soil-derived lignocellulolytic bacterial consortium as a source of novel taxa and putative plastic-active enzymes.</title>
        <authorList>
            <person name="Diaz-Garcia L."/>
            <person name="Chuvochina M."/>
            <person name="Feuerriegel G."/>
            <person name="Bunk B."/>
            <person name="Sproer C."/>
            <person name="Streit W.R."/>
            <person name="Rodriguez L.M."/>
            <person name="Overmann J."/>
            <person name="Jimenez D.J."/>
        </authorList>
    </citation>
    <scope>NUCLEOTIDE SEQUENCE</scope>
    <source>
        <strain evidence="1">MAG 4610</strain>
    </source>
</reference>
<dbReference type="EMBL" id="CP119321">
    <property type="protein sequence ID" value="WEK13502.1"/>
    <property type="molecule type" value="Genomic_DNA"/>
</dbReference>
<proteinExistence type="predicted"/>
<sequence length="154" mass="16728">MSAETDAELFRALRRTWEELDPVPADLVDRMVAAVATADLSREYALLTLVTATELAAVRGDADALTMQFSDGTASVLVHVVPAADGLRRVDGWVDAPAASVELEQDERTWTTAAEHGRFAFEDIPAGMTRLRIVLTDTTDAGTPAELRTPRFEV</sequence>
<organism evidence="1 2">
    <name type="scientific">Candidatus Microbacterium phytovorans</name>
    <dbReference type="NCBI Taxonomy" id="3121374"/>
    <lineage>
        <taxon>Bacteria</taxon>
        <taxon>Bacillati</taxon>
        <taxon>Actinomycetota</taxon>
        <taxon>Actinomycetes</taxon>
        <taxon>Micrococcales</taxon>
        <taxon>Microbacteriaceae</taxon>
        <taxon>Microbacterium</taxon>
    </lineage>
</organism>
<name>A0AAJ5W2S0_9MICO</name>
<evidence type="ECO:0000313" key="1">
    <source>
        <dbReference type="EMBL" id="WEK13502.1"/>
    </source>
</evidence>
<evidence type="ECO:0000313" key="2">
    <source>
        <dbReference type="Proteomes" id="UP001213972"/>
    </source>
</evidence>
<gene>
    <name evidence="1" type="ORF">P0Y48_13745</name>
</gene>
<evidence type="ECO:0008006" key="3">
    <source>
        <dbReference type="Google" id="ProtNLM"/>
    </source>
</evidence>
<dbReference type="AlphaFoldDB" id="A0AAJ5W2S0"/>